<dbReference type="Proteomes" id="UP000620124">
    <property type="component" value="Unassembled WGS sequence"/>
</dbReference>
<name>A0A8H6WSP3_9AGAR</name>
<proteinExistence type="predicted"/>
<sequence length="202" mass="22060">MPLSLHDSQINGGTFNNVAGNMSQVFHSHAVRIEGRAGPRLVGDADIFLPSLPPSGSTGAIRQQRASGDLRSVPYAVTNRRHREEEPPPFSDTNSSGSMHITQQAIPYDYARSNQLISAFNPADFAPQASAIYGMFNPELVSTLSVDFENYASLAAAEWVSRLNWCDETASVEGSDECTLCHYEPPPPKGGATVLRRRQLER</sequence>
<reference evidence="2" key="1">
    <citation type="submission" date="2020-05" db="EMBL/GenBank/DDBJ databases">
        <title>Mycena genomes resolve the evolution of fungal bioluminescence.</title>
        <authorList>
            <person name="Tsai I.J."/>
        </authorList>
    </citation>
    <scope>NUCLEOTIDE SEQUENCE</scope>
    <source>
        <strain evidence="2">CCC161011</strain>
    </source>
</reference>
<organism evidence="2 3">
    <name type="scientific">Mycena venus</name>
    <dbReference type="NCBI Taxonomy" id="2733690"/>
    <lineage>
        <taxon>Eukaryota</taxon>
        <taxon>Fungi</taxon>
        <taxon>Dikarya</taxon>
        <taxon>Basidiomycota</taxon>
        <taxon>Agaricomycotina</taxon>
        <taxon>Agaricomycetes</taxon>
        <taxon>Agaricomycetidae</taxon>
        <taxon>Agaricales</taxon>
        <taxon>Marasmiineae</taxon>
        <taxon>Mycenaceae</taxon>
        <taxon>Mycena</taxon>
    </lineage>
</organism>
<accession>A0A8H6WSP3</accession>
<comment type="caution">
    <text evidence="2">The sequence shown here is derived from an EMBL/GenBank/DDBJ whole genome shotgun (WGS) entry which is preliminary data.</text>
</comment>
<gene>
    <name evidence="2" type="ORF">MVEN_02559800</name>
</gene>
<dbReference type="EMBL" id="JACAZI010000037">
    <property type="protein sequence ID" value="KAF7328201.1"/>
    <property type="molecule type" value="Genomic_DNA"/>
</dbReference>
<feature type="region of interest" description="Disordered" evidence="1">
    <location>
        <begin position="79"/>
        <end position="98"/>
    </location>
</feature>
<evidence type="ECO:0000256" key="1">
    <source>
        <dbReference type="SAM" id="MobiDB-lite"/>
    </source>
</evidence>
<dbReference type="AlphaFoldDB" id="A0A8H6WSP3"/>
<evidence type="ECO:0000313" key="3">
    <source>
        <dbReference type="Proteomes" id="UP000620124"/>
    </source>
</evidence>
<protein>
    <submittedName>
        <fullName evidence="2">Uncharacterized protein</fullName>
    </submittedName>
</protein>
<keyword evidence="3" id="KW-1185">Reference proteome</keyword>
<dbReference type="OrthoDB" id="3064965at2759"/>
<evidence type="ECO:0000313" key="2">
    <source>
        <dbReference type="EMBL" id="KAF7328201.1"/>
    </source>
</evidence>